<gene>
    <name evidence="10" type="ORF">HZI73_25990</name>
</gene>
<dbReference type="GO" id="GO:0016651">
    <property type="term" value="F:oxidoreductase activity, acting on NAD(P)H"/>
    <property type="evidence" value="ECO:0007669"/>
    <property type="project" value="UniProtKB-ARBA"/>
</dbReference>
<dbReference type="SUPFAM" id="SSF52218">
    <property type="entry name" value="Flavoproteins"/>
    <property type="match status" value="1"/>
</dbReference>
<dbReference type="EMBL" id="CP058649">
    <property type="protein sequence ID" value="QUI25533.1"/>
    <property type="molecule type" value="Genomic_DNA"/>
</dbReference>
<proteinExistence type="predicted"/>
<dbReference type="PROSITE" id="PS00198">
    <property type="entry name" value="4FE4S_FER_1"/>
    <property type="match status" value="2"/>
</dbReference>
<protein>
    <recommendedName>
        <fullName evidence="3">Ferredoxin</fullName>
    </recommendedName>
</protein>
<feature type="domain" description="4Fe-4S ferredoxin-type" evidence="9">
    <location>
        <begin position="229"/>
        <end position="254"/>
    </location>
</feature>
<dbReference type="Pfam" id="PF12724">
    <property type="entry name" value="Flavodoxin_5"/>
    <property type="match status" value="1"/>
</dbReference>
<evidence type="ECO:0000259" key="8">
    <source>
        <dbReference type="PROSITE" id="PS50902"/>
    </source>
</evidence>
<evidence type="ECO:0000313" key="11">
    <source>
        <dbReference type="Proteomes" id="UP000683246"/>
    </source>
</evidence>
<dbReference type="PROSITE" id="PS51379">
    <property type="entry name" value="4FE4S_FER_2"/>
    <property type="match status" value="2"/>
</dbReference>
<dbReference type="Pfam" id="PF13237">
    <property type="entry name" value="Fer4_10"/>
    <property type="match status" value="1"/>
</dbReference>
<dbReference type="InterPro" id="IPR008254">
    <property type="entry name" value="Flavodoxin/NO_synth"/>
</dbReference>
<organism evidence="10 11">
    <name type="scientific">Vallitalea pronyensis</name>
    <dbReference type="NCBI Taxonomy" id="1348613"/>
    <lineage>
        <taxon>Bacteria</taxon>
        <taxon>Bacillati</taxon>
        <taxon>Bacillota</taxon>
        <taxon>Clostridia</taxon>
        <taxon>Lachnospirales</taxon>
        <taxon>Vallitaleaceae</taxon>
        <taxon>Vallitalea</taxon>
    </lineage>
</organism>
<keyword evidence="6" id="KW-0408">Iron</keyword>
<dbReference type="AlphaFoldDB" id="A0A8J8MQD9"/>
<reference evidence="10" key="1">
    <citation type="submission" date="2020-07" db="EMBL/GenBank/DDBJ databases">
        <title>Vallitalea pronyensis genome.</title>
        <authorList>
            <person name="Postec A."/>
        </authorList>
    </citation>
    <scope>NUCLEOTIDE SEQUENCE</scope>
    <source>
        <strain evidence="10">FatNI3</strain>
    </source>
</reference>
<dbReference type="PANTHER" id="PTHR24960">
    <property type="entry name" value="PHOTOSYSTEM I IRON-SULFUR CENTER-RELATED"/>
    <property type="match status" value="1"/>
</dbReference>
<dbReference type="GO" id="GO:0046872">
    <property type="term" value="F:metal ion binding"/>
    <property type="evidence" value="ECO:0007669"/>
    <property type="project" value="UniProtKB-KW"/>
</dbReference>
<evidence type="ECO:0000313" key="10">
    <source>
        <dbReference type="EMBL" id="QUI25533.1"/>
    </source>
</evidence>
<evidence type="ECO:0000256" key="7">
    <source>
        <dbReference type="ARBA" id="ARBA00023014"/>
    </source>
</evidence>
<keyword evidence="4" id="KW-0004">4Fe-4S</keyword>
<dbReference type="InterPro" id="IPR026816">
    <property type="entry name" value="Flavodoxin_dom"/>
</dbReference>
<dbReference type="Gene3D" id="3.30.70.20">
    <property type="match status" value="1"/>
</dbReference>
<dbReference type="Proteomes" id="UP000683246">
    <property type="component" value="Chromosome"/>
</dbReference>
<dbReference type="PANTHER" id="PTHR24960:SF79">
    <property type="entry name" value="PHOTOSYSTEM I IRON-SULFUR CENTER"/>
    <property type="match status" value="1"/>
</dbReference>
<evidence type="ECO:0000256" key="4">
    <source>
        <dbReference type="ARBA" id="ARBA00022485"/>
    </source>
</evidence>
<dbReference type="RefSeq" id="WP_212696237.1">
    <property type="nucleotide sequence ID" value="NZ_CP058649.1"/>
</dbReference>
<dbReference type="KEGG" id="vpy:HZI73_25990"/>
<evidence type="ECO:0000256" key="1">
    <source>
        <dbReference type="ARBA" id="ARBA00001966"/>
    </source>
</evidence>
<dbReference type="NCBIfam" id="NF038196">
    <property type="entry name" value="ferrodoxin_EFR1"/>
    <property type="match status" value="1"/>
</dbReference>
<evidence type="ECO:0000256" key="2">
    <source>
        <dbReference type="ARBA" id="ARBA00003532"/>
    </source>
</evidence>
<dbReference type="InterPro" id="IPR017900">
    <property type="entry name" value="4Fe4S_Fe_S_CS"/>
</dbReference>
<keyword evidence="5" id="KW-0479">Metal-binding</keyword>
<evidence type="ECO:0000256" key="3">
    <source>
        <dbReference type="ARBA" id="ARBA00013529"/>
    </source>
</evidence>
<dbReference type="SUPFAM" id="SSF54862">
    <property type="entry name" value="4Fe-4S ferredoxins"/>
    <property type="match status" value="1"/>
</dbReference>
<evidence type="ECO:0000256" key="6">
    <source>
        <dbReference type="ARBA" id="ARBA00023004"/>
    </source>
</evidence>
<evidence type="ECO:0000259" key="9">
    <source>
        <dbReference type="PROSITE" id="PS51379"/>
    </source>
</evidence>
<evidence type="ECO:0000256" key="5">
    <source>
        <dbReference type="ARBA" id="ARBA00022723"/>
    </source>
</evidence>
<comment type="cofactor">
    <cofactor evidence="1">
        <name>[4Fe-4S] cluster</name>
        <dbReference type="ChEBI" id="CHEBI:49883"/>
    </cofactor>
</comment>
<name>A0A8J8MQD9_9FIRM</name>
<dbReference type="InterPro" id="IPR047964">
    <property type="entry name" value="EFR1-like"/>
</dbReference>
<dbReference type="PROSITE" id="PS50902">
    <property type="entry name" value="FLAVODOXIN_LIKE"/>
    <property type="match status" value="1"/>
</dbReference>
<accession>A0A8J8MQD9</accession>
<dbReference type="InterPro" id="IPR017896">
    <property type="entry name" value="4Fe4S_Fe-S-bd"/>
</dbReference>
<dbReference type="GO" id="GO:0051539">
    <property type="term" value="F:4 iron, 4 sulfur cluster binding"/>
    <property type="evidence" value="ECO:0007669"/>
    <property type="project" value="UniProtKB-KW"/>
</dbReference>
<feature type="domain" description="4Fe-4S ferredoxin-type" evidence="9">
    <location>
        <begin position="199"/>
        <end position="228"/>
    </location>
</feature>
<keyword evidence="11" id="KW-1185">Reference proteome</keyword>
<dbReference type="InterPro" id="IPR029039">
    <property type="entry name" value="Flavoprotein-like_sf"/>
</dbReference>
<dbReference type="GO" id="GO:0010181">
    <property type="term" value="F:FMN binding"/>
    <property type="evidence" value="ECO:0007669"/>
    <property type="project" value="InterPro"/>
</dbReference>
<dbReference type="InterPro" id="IPR050157">
    <property type="entry name" value="PSI_iron-sulfur_center"/>
</dbReference>
<comment type="function">
    <text evidence="2">Ferredoxins are iron-sulfur proteins that transfer electrons in a wide variety of metabolic reactions.</text>
</comment>
<feature type="domain" description="Flavodoxin-like" evidence="8">
    <location>
        <begin position="12"/>
        <end position="162"/>
    </location>
</feature>
<sequence>MPSNVNKQRKHILLAYFSATGNTRKIAQVIHKKLKEHNISVTILDITSHSTREERLSLEQYDAVCFGFPIYSMRAPRICREWLRTLDGKGMRCSVFFTYGGFGKDPAHYFIKQLLEDQHFVLVSTAEFLGAHTFNYSGWSAVTNRPNDLDFQVAEDYAMKTVRRFLDHDAVELDDFEKPMYDASQLDQAEKYRFSLITKLPTRDANSCSMCGICQQLCPVHAMDMHTGIANNKCIACFRCIANCPDGVLHTNDISSSWDKKLAMHKMTEQTLEALESKLYF</sequence>
<dbReference type="Gene3D" id="3.40.50.360">
    <property type="match status" value="1"/>
</dbReference>
<keyword evidence="7" id="KW-0411">Iron-sulfur</keyword>